<name>A0A0W8I8A8_9MICO</name>
<gene>
    <name evidence="1" type="ORF">AVL62_04770</name>
</gene>
<sequence>MQPWPWEGAVQDVFADVLRAVDWEIESLADTAKKSRGVDVLARRGERLLGAEVKGYPSDKYVDPRRAHETKKTKPTTQARHWFSHGILAALMLRDAQPERESLLVFPAFPRYASLHNATRTALRDARVHVVLLRADGTYDCATWTAD</sequence>
<evidence type="ECO:0008006" key="3">
    <source>
        <dbReference type="Google" id="ProtNLM"/>
    </source>
</evidence>
<proteinExistence type="predicted"/>
<protein>
    <recommendedName>
        <fullName evidence="3">Restriction endonuclease</fullName>
    </recommendedName>
</protein>
<keyword evidence="2" id="KW-1185">Reference proteome</keyword>
<comment type="caution">
    <text evidence="1">The sequence shown here is derived from an EMBL/GenBank/DDBJ whole genome shotgun (WGS) entry which is preliminary data.</text>
</comment>
<organism evidence="1 2">
    <name type="scientific">Serinicoccus chungangensis</name>
    <dbReference type="NCBI Taxonomy" id="767452"/>
    <lineage>
        <taxon>Bacteria</taxon>
        <taxon>Bacillati</taxon>
        <taxon>Actinomycetota</taxon>
        <taxon>Actinomycetes</taxon>
        <taxon>Micrococcales</taxon>
        <taxon>Ornithinimicrobiaceae</taxon>
        <taxon>Serinicoccus</taxon>
    </lineage>
</organism>
<evidence type="ECO:0000313" key="1">
    <source>
        <dbReference type="EMBL" id="KUG55627.1"/>
    </source>
</evidence>
<reference evidence="1 2" key="1">
    <citation type="submission" date="2015-12" db="EMBL/GenBank/DDBJ databases">
        <title>Serinicoccus chungangenesis strain CD08_5 genome sequencing and assembly.</title>
        <authorList>
            <person name="Chander A.M."/>
            <person name="Kaur G."/>
            <person name="Nair G.R."/>
            <person name="Dhawan D.K."/>
            <person name="Kochhar R.K."/>
            <person name="Mayilraj S."/>
            <person name="Bhadada S.K."/>
        </authorList>
    </citation>
    <scope>NUCLEOTIDE SEQUENCE [LARGE SCALE GENOMIC DNA]</scope>
    <source>
        <strain evidence="1 2">CD08_5</strain>
    </source>
</reference>
<dbReference type="Proteomes" id="UP000054837">
    <property type="component" value="Unassembled WGS sequence"/>
</dbReference>
<accession>A0A0W8I8A8</accession>
<dbReference type="AlphaFoldDB" id="A0A0W8I8A8"/>
<evidence type="ECO:0000313" key="2">
    <source>
        <dbReference type="Proteomes" id="UP000054837"/>
    </source>
</evidence>
<dbReference type="EMBL" id="LQBL01000022">
    <property type="protein sequence ID" value="KUG55627.1"/>
    <property type="molecule type" value="Genomic_DNA"/>
</dbReference>
<dbReference type="RefSeq" id="WP_058890735.1">
    <property type="nucleotide sequence ID" value="NZ_LQBL01000022.1"/>
</dbReference>
<dbReference type="OrthoDB" id="2833825at2"/>